<keyword evidence="2" id="KW-0812">Transmembrane</keyword>
<feature type="transmembrane region" description="Helical" evidence="2">
    <location>
        <begin position="47"/>
        <end position="69"/>
    </location>
</feature>
<dbReference type="KEGG" id="tsin:OXH18_09055"/>
<feature type="transmembrane region" description="Helical" evidence="2">
    <location>
        <begin position="282"/>
        <end position="304"/>
    </location>
</feature>
<evidence type="ECO:0000313" key="4">
    <source>
        <dbReference type="Proteomes" id="UP001163152"/>
    </source>
</evidence>
<dbReference type="RefSeq" id="WP_268612221.1">
    <property type="nucleotide sequence ID" value="NZ_CP113797.1"/>
</dbReference>
<feature type="transmembrane region" description="Helical" evidence="2">
    <location>
        <begin position="118"/>
        <end position="136"/>
    </location>
</feature>
<evidence type="ECO:0000313" key="3">
    <source>
        <dbReference type="EMBL" id="WAL62115.1"/>
    </source>
</evidence>
<sequence length="345" mass="37881">MSKKIVTAKPILSVQIIVLTALAWSVGALLFFLLFSVAPTQGERPQWYGTTTYVLENIAFLGAGLLCFRNWRSSLIVSGRTVWLAIGLGMFSYFIGNLILAYWEIGLGLKPDVSPGDLFFVLTYLFLAWGMLQAVLSKQLNLSLLQWMVLMAIAVSGVTIALFFAPISEDVSTNPANPASVAIEETVSISGVQPSSQPSPQPSSQPTAQPTIPDNTLVPASSSAPTIEKSMPRWVTLSDRALAPLATIVSWLYIVGDVTLVVMATTLLLAFWGGRFSQSWRFIAAAAFSFYIADIWFNYAINYITNYQTGALPEVFWIFSGCLFGIGATLEYDLSTRRRTVRRRS</sequence>
<feature type="transmembrane region" description="Helical" evidence="2">
    <location>
        <begin position="12"/>
        <end position="35"/>
    </location>
</feature>
<accession>A0A9E8ZJ04</accession>
<gene>
    <name evidence="3" type="ORF">OXH18_09055</name>
</gene>
<organism evidence="3 4">
    <name type="scientific">Thermocoleostomius sinensis A174</name>
    <dbReference type="NCBI Taxonomy" id="2016057"/>
    <lineage>
        <taxon>Bacteria</taxon>
        <taxon>Bacillati</taxon>
        <taxon>Cyanobacteriota</taxon>
        <taxon>Cyanophyceae</taxon>
        <taxon>Oculatellales</taxon>
        <taxon>Oculatellaceae</taxon>
        <taxon>Thermocoleostomius</taxon>
    </lineage>
</organism>
<dbReference type="EMBL" id="CP113797">
    <property type="protein sequence ID" value="WAL62115.1"/>
    <property type="molecule type" value="Genomic_DNA"/>
</dbReference>
<evidence type="ECO:0000256" key="1">
    <source>
        <dbReference type="SAM" id="MobiDB-lite"/>
    </source>
</evidence>
<keyword evidence="2" id="KW-0472">Membrane</keyword>
<dbReference type="Proteomes" id="UP001163152">
    <property type="component" value="Chromosome"/>
</dbReference>
<feature type="transmembrane region" description="Helical" evidence="2">
    <location>
        <begin position="316"/>
        <end position="334"/>
    </location>
</feature>
<name>A0A9E8ZJ04_9CYAN</name>
<reference evidence="3" key="1">
    <citation type="submission" date="2022-12" db="EMBL/GenBank/DDBJ databases">
        <title>Polyphasic identification of a Novel Hot-Spring Cyanobacterium Ocullathermofonsia sinensis gen nov. sp. nov. and Genomic Insights on its Adaptations to the Thermal Habitat.</title>
        <authorList>
            <person name="Daroch M."/>
            <person name="Tang J."/>
            <person name="Jiang Y."/>
        </authorList>
    </citation>
    <scope>NUCLEOTIDE SEQUENCE</scope>
    <source>
        <strain evidence="3">PKUAC-SCTA174</strain>
    </source>
</reference>
<feature type="transmembrane region" description="Helical" evidence="2">
    <location>
        <begin position="148"/>
        <end position="167"/>
    </location>
</feature>
<feature type="transmembrane region" description="Helical" evidence="2">
    <location>
        <begin position="81"/>
        <end position="103"/>
    </location>
</feature>
<feature type="transmembrane region" description="Helical" evidence="2">
    <location>
        <begin position="241"/>
        <end position="270"/>
    </location>
</feature>
<proteinExistence type="predicted"/>
<protein>
    <submittedName>
        <fullName evidence="3">Uncharacterized protein</fullName>
    </submittedName>
</protein>
<keyword evidence="4" id="KW-1185">Reference proteome</keyword>
<feature type="region of interest" description="Disordered" evidence="1">
    <location>
        <begin position="191"/>
        <end position="225"/>
    </location>
</feature>
<dbReference type="AlphaFoldDB" id="A0A9E8ZJ04"/>
<keyword evidence="2" id="KW-1133">Transmembrane helix</keyword>
<feature type="compositionally biased region" description="Polar residues" evidence="1">
    <location>
        <begin position="207"/>
        <end position="225"/>
    </location>
</feature>
<evidence type="ECO:0000256" key="2">
    <source>
        <dbReference type="SAM" id="Phobius"/>
    </source>
</evidence>